<sequence>MTAKLRPIKPMKFPDLTPAETFGAKPVPKWIAPTSLLVDGTYQRDLSERSIRLIRRTIEGFRWNRYKPPIVVQTGPATLHVIDGQHTAITAATLGIPEILIMIVEADGVDERARAFVGHNSDRIVVSPFDIYKALLASGDPDAQDVDNVCKRAGVRIRVISPSSAIAEGDTAAVGLIRSLVKRRGVILARKVLQCLVRAKRAPLSGAEILATERVVCEERQGCDLEALTAVIRVEGNDGLAKALVKAKTDRTPAWREVANRYLKRLDREAAA</sequence>
<dbReference type="Proteomes" id="UP000052023">
    <property type="component" value="Unassembled WGS sequence"/>
</dbReference>
<organism evidence="2 3">
    <name type="scientific">Bradyrhizobium retamae</name>
    <dbReference type="NCBI Taxonomy" id="1300035"/>
    <lineage>
        <taxon>Bacteria</taxon>
        <taxon>Pseudomonadati</taxon>
        <taxon>Pseudomonadota</taxon>
        <taxon>Alphaproteobacteria</taxon>
        <taxon>Hyphomicrobiales</taxon>
        <taxon>Nitrobacteraceae</taxon>
        <taxon>Bradyrhizobium</taxon>
    </lineage>
</organism>
<dbReference type="OrthoDB" id="4545778at2"/>
<dbReference type="EMBL" id="LLYA01000135">
    <property type="protein sequence ID" value="KRR25940.1"/>
    <property type="molecule type" value="Genomic_DNA"/>
</dbReference>
<protein>
    <recommendedName>
        <fullName evidence="1">ParB-like N-terminal domain-containing protein</fullName>
    </recommendedName>
</protein>
<accession>A0A0R3N0S9</accession>
<evidence type="ECO:0000313" key="2">
    <source>
        <dbReference type="EMBL" id="KRR25940.1"/>
    </source>
</evidence>
<gene>
    <name evidence="2" type="ORF">CQ13_23235</name>
</gene>
<dbReference type="InterPro" id="IPR036086">
    <property type="entry name" value="ParB/Sulfiredoxin_sf"/>
</dbReference>
<feature type="domain" description="ParB-like N-terminal" evidence="1">
    <location>
        <begin position="29"/>
        <end position="121"/>
    </location>
</feature>
<dbReference type="RefSeq" id="WP_057843825.1">
    <property type="nucleotide sequence ID" value="NZ_LLYA01000135.1"/>
</dbReference>
<evidence type="ECO:0000259" key="1">
    <source>
        <dbReference type="SMART" id="SM00470"/>
    </source>
</evidence>
<proteinExistence type="predicted"/>
<name>A0A0R3N0S9_9BRAD</name>
<keyword evidence="3" id="KW-1185">Reference proteome</keyword>
<evidence type="ECO:0000313" key="3">
    <source>
        <dbReference type="Proteomes" id="UP000052023"/>
    </source>
</evidence>
<dbReference type="AlphaFoldDB" id="A0A0R3N0S9"/>
<dbReference type="InterPro" id="IPR003115">
    <property type="entry name" value="ParB_N"/>
</dbReference>
<comment type="caution">
    <text evidence="2">The sequence shown here is derived from an EMBL/GenBank/DDBJ whole genome shotgun (WGS) entry which is preliminary data.</text>
</comment>
<reference evidence="2 3" key="1">
    <citation type="submission" date="2014-03" db="EMBL/GenBank/DDBJ databases">
        <title>Bradyrhizobium valentinum sp. nov., isolated from effective nodules of Lupinus mariae-josephae, a lupine endemic of basic-lime soils in Eastern Spain.</title>
        <authorList>
            <person name="Duran D."/>
            <person name="Rey L."/>
            <person name="Navarro A."/>
            <person name="Busquets A."/>
            <person name="Imperial J."/>
            <person name="Ruiz-Argueso T."/>
        </authorList>
    </citation>
    <scope>NUCLEOTIDE SEQUENCE [LARGE SCALE GENOMIC DNA]</scope>
    <source>
        <strain evidence="2 3">Ro19</strain>
    </source>
</reference>
<dbReference type="SUPFAM" id="SSF110849">
    <property type="entry name" value="ParB/Sulfiredoxin"/>
    <property type="match status" value="1"/>
</dbReference>
<dbReference type="SMART" id="SM00470">
    <property type="entry name" value="ParB"/>
    <property type="match status" value="1"/>
</dbReference>